<keyword evidence="2" id="KW-1185">Reference proteome</keyword>
<reference evidence="1 2" key="1">
    <citation type="submission" date="2016-07" db="EMBL/GenBank/DDBJ databases">
        <title>Developing Vibrio natriegens as a novel, fast-growing host for biotechnology.</title>
        <authorList>
            <person name="Weinstock M.T."/>
            <person name="Hesek E.D."/>
            <person name="Wilson C.M."/>
            <person name="Gibson D.G."/>
        </authorList>
    </citation>
    <scope>NUCLEOTIDE SEQUENCE [LARGE SCALE GENOMIC DNA]</scope>
    <source>
        <strain evidence="1 2">ATCC 14048</strain>
    </source>
</reference>
<organism evidence="1 2">
    <name type="scientific">Vibrio natriegens NBRC 15636 = ATCC 14048 = DSM 759</name>
    <dbReference type="NCBI Taxonomy" id="1219067"/>
    <lineage>
        <taxon>Bacteria</taxon>
        <taxon>Pseudomonadati</taxon>
        <taxon>Pseudomonadota</taxon>
        <taxon>Gammaproteobacteria</taxon>
        <taxon>Vibrionales</taxon>
        <taxon>Vibrionaceae</taxon>
        <taxon>Vibrio</taxon>
    </lineage>
</organism>
<dbReference type="PANTHER" id="PTHR38009">
    <property type="entry name" value="CONSERVED HYPOTHETICAL PHAGE TAIL PROTEIN"/>
    <property type="match status" value="1"/>
</dbReference>
<dbReference type="KEGG" id="vna:PN96_06360"/>
<dbReference type="NCBIfam" id="TIGR02241">
    <property type="entry name" value="conserved hypothetical phage tail region protein"/>
    <property type="match status" value="1"/>
</dbReference>
<dbReference type="AlphaFoldDB" id="A0AAN0Y2J4"/>
<sequence>MADDGSAQSETVWPMPKFHFEVKWDGGAGADASMVAAFQEVSGLDTEAQPIEYRAGNSKVFSTIKMPGLVKTSNVTLKKGIFKSDNKFYDWFSKIQMNTIARTAVTINLLDQDSGVVMSWKLKNAWPTKVTGTDLKSDGNEVAVETIELAHEGLEITTS</sequence>
<name>A0AAN0Y2J4_VIBNA</name>
<gene>
    <name evidence="1" type="ORF">BA890_06990</name>
</gene>
<dbReference type="InterPro" id="IPR011747">
    <property type="entry name" value="CHP02241"/>
</dbReference>
<accession>A0AAN0Y2J4</accession>
<dbReference type="InterPro" id="IPR010667">
    <property type="entry name" value="Phage_T4_Gp19"/>
</dbReference>
<evidence type="ECO:0000313" key="1">
    <source>
        <dbReference type="EMBL" id="ANQ12519.1"/>
    </source>
</evidence>
<protein>
    <submittedName>
        <fullName evidence="1">Phage tail protein</fullName>
    </submittedName>
</protein>
<dbReference type="GeneID" id="70912407"/>
<dbReference type="Proteomes" id="UP000092741">
    <property type="component" value="Chromosome 1"/>
</dbReference>
<dbReference type="PANTHER" id="PTHR38009:SF1">
    <property type="entry name" value="CONSERVED HYPOTHETICAL PHAGE TAIL PROTEIN"/>
    <property type="match status" value="1"/>
</dbReference>
<dbReference type="RefSeq" id="WP_014231707.1">
    <property type="nucleotide sequence ID" value="NZ_ATFJ01000003.1"/>
</dbReference>
<evidence type="ECO:0000313" key="2">
    <source>
        <dbReference type="Proteomes" id="UP000092741"/>
    </source>
</evidence>
<dbReference type="GO" id="GO:0005198">
    <property type="term" value="F:structural molecule activity"/>
    <property type="evidence" value="ECO:0007669"/>
    <property type="project" value="InterPro"/>
</dbReference>
<dbReference type="EMBL" id="CP016345">
    <property type="protein sequence ID" value="ANQ12519.1"/>
    <property type="molecule type" value="Genomic_DNA"/>
</dbReference>
<proteinExistence type="predicted"/>
<dbReference type="Pfam" id="PF06841">
    <property type="entry name" value="Phage_T4_gp19"/>
    <property type="match status" value="1"/>
</dbReference>